<dbReference type="AlphaFoldDB" id="A0A0F8XNN2"/>
<name>A0A0F8XNN2_9ZZZZ</name>
<organism evidence="2">
    <name type="scientific">marine sediment metagenome</name>
    <dbReference type="NCBI Taxonomy" id="412755"/>
    <lineage>
        <taxon>unclassified sequences</taxon>
        <taxon>metagenomes</taxon>
        <taxon>ecological metagenomes</taxon>
    </lineage>
</organism>
<evidence type="ECO:0000313" key="2">
    <source>
        <dbReference type="EMBL" id="KKK70647.1"/>
    </source>
</evidence>
<proteinExistence type="predicted"/>
<evidence type="ECO:0000256" key="1">
    <source>
        <dbReference type="SAM" id="MobiDB-lite"/>
    </source>
</evidence>
<accession>A0A0F8XNN2</accession>
<gene>
    <name evidence="2" type="ORF">LCGC14_2921890</name>
</gene>
<feature type="non-terminal residue" evidence="2">
    <location>
        <position position="1"/>
    </location>
</feature>
<feature type="region of interest" description="Disordered" evidence="1">
    <location>
        <begin position="1"/>
        <end position="25"/>
    </location>
</feature>
<feature type="compositionally biased region" description="Basic and acidic residues" evidence="1">
    <location>
        <begin position="8"/>
        <end position="25"/>
    </location>
</feature>
<dbReference type="EMBL" id="LAZR01058094">
    <property type="protein sequence ID" value="KKK70647.1"/>
    <property type="molecule type" value="Genomic_DNA"/>
</dbReference>
<reference evidence="2" key="1">
    <citation type="journal article" date="2015" name="Nature">
        <title>Complex archaea that bridge the gap between prokaryotes and eukaryotes.</title>
        <authorList>
            <person name="Spang A."/>
            <person name="Saw J.H."/>
            <person name="Jorgensen S.L."/>
            <person name="Zaremba-Niedzwiedzka K."/>
            <person name="Martijn J."/>
            <person name="Lind A.E."/>
            <person name="van Eijk R."/>
            <person name="Schleper C."/>
            <person name="Guy L."/>
            <person name="Ettema T.J."/>
        </authorList>
    </citation>
    <scope>NUCLEOTIDE SEQUENCE</scope>
</reference>
<sequence length="25" mass="2790">SDSLSNSKYEKMTDSELEKAAEVEV</sequence>
<protein>
    <submittedName>
        <fullName evidence="2">Uncharacterized protein</fullName>
    </submittedName>
</protein>
<comment type="caution">
    <text evidence="2">The sequence shown here is derived from an EMBL/GenBank/DDBJ whole genome shotgun (WGS) entry which is preliminary data.</text>
</comment>